<dbReference type="AlphaFoldDB" id="A0A1R1LHM8"/>
<dbReference type="OrthoDB" id="3827359at2"/>
<keyword evidence="2" id="KW-1185">Reference proteome</keyword>
<dbReference type="RefSeq" id="WP_076702318.1">
    <property type="nucleotide sequence ID" value="NZ_MRDE01000017.1"/>
</dbReference>
<reference evidence="1 2" key="1">
    <citation type="submission" date="2016-12" db="EMBL/GenBank/DDBJ databases">
        <title>Draft genome of Tersicoccus phoenicis 1P05MA.</title>
        <authorList>
            <person name="Nakajima Y."/>
            <person name="Yoshizawa S."/>
            <person name="Nakamura K."/>
            <person name="Ogura Y."/>
            <person name="Hayashi T."/>
            <person name="Kogure K."/>
        </authorList>
    </citation>
    <scope>NUCLEOTIDE SEQUENCE [LARGE SCALE GENOMIC DNA]</scope>
    <source>
        <strain evidence="1 2">1p05MA</strain>
    </source>
</reference>
<accession>A0A1R1LHM8</accession>
<dbReference type="Proteomes" id="UP000187085">
    <property type="component" value="Unassembled WGS sequence"/>
</dbReference>
<gene>
    <name evidence="1" type="ORF">BKD30_03915</name>
</gene>
<proteinExistence type="predicted"/>
<evidence type="ECO:0000313" key="1">
    <source>
        <dbReference type="EMBL" id="OMH27045.1"/>
    </source>
</evidence>
<protein>
    <recommendedName>
        <fullName evidence="3">Fis family transcriptional regulator</fullName>
    </recommendedName>
</protein>
<dbReference type="STRING" id="554083.BKD30_03915"/>
<name>A0A1R1LHM8_9MICC</name>
<organism evidence="1 2">
    <name type="scientific">Tersicoccus phoenicis</name>
    <dbReference type="NCBI Taxonomy" id="554083"/>
    <lineage>
        <taxon>Bacteria</taxon>
        <taxon>Bacillati</taxon>
        <taxon>Actinomycetota</taxon>
        <taxon>Actinomycetes</taxon>
        <taxon>Micrococcales</taxon>
        <taxon>Micrococcaceae</taxon>
        <taxon>Tersicoccus</taxon>
    </lineage>
</organism>
<evidence type="ECO:0008006" key="3">
    <source>
        <dbReference type="Google" id="ProtNLM"/>
    </source>
</evidence>
<comment type="caution">
    <text evidence="1">The sequence shown here is derived from an EMBL/GenBank/DDBJ whole genome shotgun (WGS) entry which is preliminary data.</text>
</comment>
<sequence>MRWDALFEDLQSQWSTLQDRVRESEIAERTRLDHLGVTLAGRLRASTGRRVRVLQDDGETIDGILGFTGADWTCLRSGTLDVIVVASWCRSWEGLHRAAVPTPSALSDRLTLASALRGLSRDRAVVTLSLATGPGSTAVRGRIERVGRDFLDVTPVHPGELRPDRAGVATTVPMTACVRISSLGR</sequence>
<dbReference type="EMBL" id="MRDE01000017">
    <property type="protein sequence ID" value="OMH27045.1"/>
    <property type="molecule type" value="Genomic_DNA"/>
</dbReference>
<evidence type="ECO:0000313" key="2">
    <source>
        <dbReference type="Proteomes" id="UP000187085"/>
    </source>
</evidence>